<dbReference type="AlphaFoldDB" id="E4PUK6"/>
<evidence type="ECO:0000313" key="1">
    <source>
        <dbReference type="EMBL" id="ADR24322.1"/>
    </source>
</evidence>
<name>E4PUK6_MYCLG</name>
<proteinExistence type="predicted"/>
<evidence type="ECO:0000313" key="2">
    <source>
        <dbReference type="Proteomes" id="UP000008712"/>
    </source>
</evidence>
<reference evidence="2" key="1">
    <citation type="submission" date="2010-07" db="EMBL/GenBank/DDBJ databases">
        <title>Genome sequence of Mycoplasma leachii PG50 MU clone A8.</title>
        <authorList>
            <person name="Wise K."/>
            <person name="Calcutt M.J."/>
            <person name="Foecking M.F."/>
            <person name="Madupu R."/>
            <person name="DeBoy R.T."/>
            <person name="Roske K."/>
            <person name="Martin T.R."/>
            <person name="Hvinden M.L."/>
            <person name="Durkin A.S."/>
            <person name="Glass J."/>
            <person name="Methe B.A."/>
        </authorList>
    </citation>
    <scope>NUCLEOTIDE SEQUENCE [LARGE SCALE GENOMIC DNA]</scope>
    <source>
        <strain evidence="2">DSM 21131 / NCTC 10133 / N29 / PG50</strain>
    </source>
</reference>
<organism evidence="1 2">
    <name type="scientific">Mycoplasma leachii (strain DSM 21131 / NCTC 10133 / N29 / PG50)</name>
    <dbReference type="NCBI Taxonomy" id="880447"/>
    <lineage>
        <taxon>Bacteria</taxon>
        <taxon>Bacillati</taxon>
        <taxon>Mycoplasmatota</taxon>
        <taxon>Mollicutes</taxon>
        <taxon>Mycoplasmataceae</taxon>
        <taxon>Mycoplasma</taxon>
    </lineage>
</organism>
<gene>
    <name evidence="1" type="ordered locus">MSB_A0602</name>
</gene>
<protein>
    <submittedName>
        <fullName evidence="1">Uncharacterized protein</fullName>
    </submittedName>
</protein>
<dbReference type="HOGENOM" id="CLU_2974565_0_0_14"/>
<accession>E4PUK6</accession>
<dbReference type="Proteomes" id="UP000008712">
    <property type="component" value="Chromosome"/>
</dbReference>
<dbReference type="EMBL" id="CP002108">
    <property type="protein sequence ID" value="ADR24322.1"/>
    <property type="molecule type" value="Genomic_DNA"/>
</dbReference>
<dbReference type="KEGG" id="mlc:MSB_A0602"/>
<sequence length="58" mass="6741">MKTRILFHLLDSLLIGYKDGNSTAINMGFKDNFSWIPTGRWASLKFVKKKELLEILKI</sequence>
<reference evidence="1 2" key="2">
    <citation type="journal article" date="2012" name="J. Bacteriol.">
        <title>Complete Genome Sequences of Mycoplasma leachii Strain PG50T and the Pathogenic Mycoplasma mycoides subsp. mycoides Small Colony Biotype Strain Gladysdale.</title>
        <authorList>
            <person name="Wise K.S."/>
            <person name="Calcutt M.J."/>
            <person name="Foecking M.F."/>
            <person name="Madupu R."/>
            <person name="Deboy R.T."/>
            <person name="Roske K."/>
            <person name="Hvinden M.L."/>
            <person name="Martin T.R."/>
            <person name="Durkin A.S."/>
            <person name="Glass J.I."/>
            <person name="Methe B.A."/>
        </authorList>
    </citation>
    <scope>NUCLEOTIDE SEQUENCE [LARGE SCALE GENOMIC DNA]</scope>
    <source>
        <strain evidence="2">DSM 21131 / NCTC 10133 / N29 / PG50</strain>
    </source>
</reference>
<keyword evidence="2" id="KW-1185">Reference proteome</keyword>
<dbReference type="RefSeq" id="WP_013447877.1">
    <property type="nucleotide sequence ID" value="NC_014751.1"/>
</dbReference>